<feature type="compositionally biased region" description="Low complexity" evidence="2">
    <location>
        <begin position="1460"/>
        <end position="1470"/>
    </location>
</feature>
<gene>
    <name evidence="5" type="ORF">Daus18300_001376</name>
</gene>
<feature type="region of interest" description="Disordered" evidence="2">
    <location>
        <begin position="1445"/>
        <end position="1486"/>
    </location>
</feature>
<name>A0ABR3XYQ3_9PEZI</name>
<evidence type="ECO:0008006" key="7">
    <source>
        <dbReference type="Google" id="ProtNLM"/>
    </source>
</evidence>
<dbReference type="Proteomes" id="UP001583177">
    <property type="component" value="Unassembled WGS sequence"/>
</dbReference>
<dbReference type="Gene3D" id="3.40.50.1820">
    <property type="entry name" value="alpha/beta hydrolase"/>
    <property type="match status" value="1"/>
</dbReference>
<evidence type="ECO:0000259" key="3">
    <source>
        <dbReference type="Pfam" id="PF22939"/>
    </source>
</evidence>
<dbReference type="Gene3D" id="3.40.50.300">
    <property type="entry name" value="P-loop containing nucleotide triphosphate hydrolases"/>
    <property type="match status" value="1"/>
</dbReference>
<accession>A0ABR3XYQ3</accession>
<feature type="domain" description="Nephrocystin 3-like N-terminal" evidence="4">
    <location>
        <begin position="370"/>
        <end position="536"/>
    </location>
</feature>
<dbReference type="InterPro" id="IPR027417">
    <property type="entry name" value="P-loop_NTPase"/>
</dbReference>
<dbReference type="Gene3D" id="2.130.10.10">
    <property type="entry name" value="YVTN repeat-like/Quinoprotein amine dehydrogenase"/>
    <property type="match status" value="3"/>
</dbReference>
<dbReference type="PANTHER" id="PTHR10039:SF16">
    <property type="entry name" value="GPI INOSITOL-DEACYLASE"/>
    <property type="match status" value="1"/>
</dbReference>
<proteinExistence type="predicted"/>
<dbReference type="InterPro" id="IPR015943">
    <property type="entry name" value="WD40/YVTN_repeat-like_dom_sf"/>
</dbReference>
<feature type="domain" description="GPI inositol-deacylase winged helix" evidence="3">
    <location>
        <begin position="653"/>
        <end position="728"/>
    </location>
</feature>
<sequence length="1620" mass="181861">MPEGVTSKENLSRERPRLSPLPASSSSGLSTFRRRISAASDTSSMPLQSDIGLHLIQAAGAEHPVADLILVHGLGGSWMKTWSWNHDVNIFWPAWLRSDDVLSRLRVFSFGYNANYLGSKNSSGILDFAKTLLFNMDGYSDDSGTIGQYPIIFVAHSMGGLVVKQAFILGLMNDTYAAMISQVFGIIFLSTPHKGSNFARVLNNILSVSVVSSSKTYVAELNSESPTLKHINEQFRLVVKDLQIVSFYETHTTRIAGSSVMAVDQDSGVLGYPTETSVPMEADHHQVSKFASPNDPKYTALTNALRPWVLRLTPKGYEAYPSEAVVSNEQRQPGSYQDKLKGLGEASHIISKILGIQEPPGLSTSQKMDGTCLWIQSQVDFKDWMQTNDNLGVLWLTGLPGTGKSVLAQSVIKSLKDPEHQAAHSCQYHLFSYADATRRKVGFALRSIAFQLAQDNHTFRDQLIQLYETTGIDFSEQEMQVLWSRIFEGTLFTTELDRPLYWVFDGLDEADNPVPLINLLLGARPRSPIRVFLTSRPASNLLILASAKRPVLKHLPLTDRESKDDVGLFIRRTVYDDIPIDDAGKEYIVQKMCKRASGSFLWAKLALITLTQNWHTQEDIERALNDVPEGMQSLFSRMLLTIGKMEHASPRNYSLVRRILTWAICSAEPLTTAELGSALESEFSKMQNLGATIVHLCGHFLTTVPSGNTGEVRIVPTHGTAKAFMLNAHDGRPAFLNESVCHEHIALVCIRYLSDDSWKSSLLNIDGSDSWSRSISSNRLSMFLSENPLFRYAVTHWAYHFSHSNEGSHELQAQLQDLFDNHILSWIHACAVLGKLRLITRSAQHIRVYGRRLGHRSASSSPKSLSHSVGEDASRLFKDWASDLIRVVGNFGKNILERPSCIYRLVARLCPKASMMYRTYSARSNMSLEGLLCFGTWDDCLARVPVGGERNISNVLCTVTYFVCLISTGGEIIVCLAETCEEIRRIRHGEYVRHMVANKSGSLLATAGVDTFRVWELSSGRELYRMPKAEFAMVSAIQFGAIDTELMVGYDDCEIVCYDMEAQAPRWTFVAEEDDGEYHPCPHVMEFSHDGTRLAMEFRGRPVQVWNLLSREVSPLSFMRAGEPLDLLDAIRWHPDSSSIFVMYQDASVVQYHLHDLQEVENRETRARCMAISQDGNLMLTSDYKGTLSLWTLPKIQLVYRIEYEEFARDLSFSPDARRFYDVRGPICNVWEPDVLLMPDQEDPEDLSDNDKSDTLFSGPVISKADTTKNHITALTCESSNQYYIIGKEDGSVTMYNIQDGKKIRRICAPDDDFSPVTTLVWSPTTKYLAMCGGGRVLTKRLEEKEHEPTPKWAVFPCLEFSVHMEVVRQFLFHPSERLMLVSFPTSEEVWDLKTKTQIWVRERSADLGLRWINHPTRKESLLCLERTETVVKKWPSLNVAPLGGPAPLPVSRPPQRAGSTPSPTASSHSTADRQEEATARTRTAAMGDNMNYVVSELLPDITSHTRTRRGELRLEIMATSRLAGVREGGTVRRELLAKISPSVRRLLGCFRDQIVFLNHEFWICTSPLSHASDSVRRHFFLPRDCIGESMLDCVTLAKGGLLLFPKNGEVAVIWNGLRL</sequence>
<dbReference type="SUPFAM" id="SSF52540">
    <property type="entry name" value="P-loop containing nucleoside triphosphate hydrolases"/>
    <property type="match status" value="1"/>
</dbReference>
<feature type="compositionally biased region" description="Low complexity" evidence="2">
    <location>
        <begin position="18"/>
        <end position="28"/>
    </location>
</feature>
<dbReference type="InterPro" id="IPR001680">
    <property type="entry name" value="WD40_rpt"/>
</dbReference>
<dbReference type="EMBL" id="JAWRVE010000007">
    <property type="protein sequence ID" value="KAL1880762.1"/>
    <property type="molecule type" value="Genomic_DNA"/>
</dbReference>
<dbReference type="InterPro" id="IPR054471">
    <property type="entry name" value="GPIID_WHD"/>
</dbReference>
<reference evidence="5 6" key="1">
    <citation type="journal article" date="2024" name="IMA Fungus">
        <title>IMA Genome - F19 : A genome assembly and annotation guide to empower mycologists, including annotated draft genome sequences of Ceratocystis pirilliformis, Diaporthe australafricana, Fusarium ophioides, Paecilomyces lecythidis, and Sporothrix stenoceras.</title>
        <authorList>
            <person name="Aylward J."/>
            <person name="Wilson A.M."/>
            <person name="Visagie C.M."/>
            <person name="Spraker J."/>
            <person name="Barnes I."/>
            <person name="Buitendag C."/>
            <person name="Ceriani C."/>
            <person name="Del Mar Angel L."/>
            <person name="du Plessis D."/>
            <person name="Fuchs T."/>
            <person name="Gasser K."/>
            <person name="Kramer D."/>
            <person name="Li W."/>
            <person name="Munsamy K."/>
            <person name="Piso A."/>
            <person name="Price J.L."/>
            <person name="Sonnekus B."/>
            <person name="Thomas C."/>
            <person name="van der Nest A."/>
            <person name="van Dijk A."/>
            <person name="van Heerden A."/>
            <person name="van Vuuren N."/>
            <person name="Yilmaz N."/>
            <person name="Duong T.A."/>
            <person name="van der Merwe N.A."/>
            <person name="Wingfield M.J."/>
            <person name="Wingfield B.D."/>
        </authorList>
    </citation>
    <scope>NUCLEOTIDE SEQUENCE [LARGE SCALE GENOMIC DNA]</scope>
    <source>
        <strain evidence="5 6">CMW 18300</strain>
    </source>
</reference>
<evidence type="ECO:0000256" key="1">
    <source>
        <dbReference type="ARBA" id="ARBA00022737"/>
    </source>
</evidence>
<dbReference type="SMART" id="SM00320">
    <property type="entry name" value="WD40"/>
    <property type="match status" value="5"/>
</dbReference>
<dbReference type="InterPro" id="IPR029058">
    <property type="entry name" value="AB_hydrolase_fold"/>
</dbReference>
<dbReference type="InterPro" id="IPR036322">
    <property type="entry name" value="WD40_repeat_dom_sf"/>
</dbReference>
<evidence type="ECO:0000313" key="5">
    <source>
        <dbReference type="EMBL" id="KAL1880762.1"/>
    </source>
</evidence>
<feature type="compositionally biased region" description="Basic and acidic residues" evidence="2">
    <location>
        <begin position="1471"/>
        <end position="1480"/>
    </location>
</feature>
<dbReference type="InterPro" id="IPR056884">
    <property type="entry name" value="NPHP3-like_N"/>
</dbReference>
<protein>
    <recommendedName>
        <fullName evidence="7">GPI inositol-deacylase</fullName>
    </recommendedName>
</protein>
<keyword evidence="6" id="KW-1185">Reference proteome</keyword>
<dbReference type="Pfam" id="PF22939">
    <property type="entry name" value="WHD_GPIID"/>
    <property type="match status" value="1"/>
</dbReference>
<evidence type="ECO:0000256" key="2">
    <source>
        <dbReference type="SAM" id="MobiDB-lite"/>
    </source>
</evidence>
<feature type="region of interest" description="Disordered" evidence="2">
    <location>
        <begin position="1"/>
        <end position="28"/>
    </location>
</feature>
<comment type="caution">
    <text evidence="5">The sequence shown here is derived from an EMBL/GenBank/DDBJ whole genome shotgun (WGS) entry which is preliminary data.</text>
</comment>
<organism evidence="5 6">
    <name type="scientific">Diaporthe australafricana</name>
    <dbReference type="NCBI Taxonomy" id="127596"/>
    <lineage>
        <taxon>Eukaryota</taxon>
        <taxon>Fungi</taxon>
        <taxon>Dikarya</taxon>
        <taxon>Ascomycota</taxon>
        <taxon>Pezizomycotina</taxon>
        <taxon>Sordariomycetes</taxon>
        <taxon>Sordariomycetidae</taxon>
        <taxon>Diaporthales</taxon>
        <taxon>Diaporthaceae</taxon>
        <taxon>Diaporthe</taxon>
    </lineage>
</organism>
<dbReference type="Pfam" id="PF24883">
    <property type="entry name" value="NPHP3_N"/>
    <property type="match status" value="1"/>
</dbReference>
<evidence type="ECO:0000259" key="4">
    <source>
        <dbReference type="Pfam" id="PF24883"/>
    </source>
</evidence>
<dbReference type="PANTHER" id="PTHR10039">
    <property type="entry name" value="AMELOGENIN"/>
    <property type="match status" value="1"/>
</dbReference>
<dbReference type="SUPFAM" id="SSF53474">
    <property type="entry name" value="alpha/beta-Hydrolases"/>
    <property type="match status" value="1"/>
</dbReference>
<evidence type="ECO:0000313" key="6">
    <source>
        <dbReference type="Proteomes" id="UP001583177"/>
    </source>
</evidence>
<keyword evidence="1" id="KW-0677">Repeat</keyword>
<dbReference type="SUPFAM" id="SSF50978">
    <property type="entry name" value="WD40 repeat-like"/>
    <property type="match status" value="2"/>
</dbReference>